<dbReference type="Proteomes" id="UP000054995">
    <property type="component" value="Unassembled WGS sequence"/>
</dbReference>
<dbReference type="AlphaFoldDB" id="A0A0V1F8Q3"/>
<proteinExistence type="predicted"/>
<keyword evidence="2" id="KW-1185">Reference proteome</keyword>
<name>A0A0V1F8Q3_TRIPS</name>
<reference evidence="1 2" key="1">
    <citation type="submission" date="2015-01" db="EMBL/GenBank/DDBJ databases">
        <title>Evolution of Trichinella species and genotypes.</title>
        <authorList>
            <person name="Korhonen P.K."/>
            <person name="Edoardo P."/>
            <person name="Giuseppe L.R."/>
            <person name="Gasser R.B."/>
        </authorList>
    </citation>
    <scope>NUCLEOTIDE SEQUENCE [LARGE SCALE GENOMIC DNA]</scope>
    <source>
        <strain evidence="1">ISS470</strain>
    </source>
</reference>
<sequence>MADVNEVLMNMYADDESSALKTVAEFIKLLKIGSFELSKWSSSCADVLSFTPQTGVTLINQKDGYHRFVMRVKILLQRLWQQGVDWDETLFLPEESASLW</sequence>
<accession>A0A0V1F8Q3</accession>
<evidence type="ECO:0000313" key="1">
    <source>
        <dbReference type="EMBL" id="KRY82366.1"/>
    </source>
</evidence>
<gene>
    <name evidence="1" type="ORF">T4D_8995</name>
</gene>
<organism evidence="1 2">
    <name type="scientific">Trichinella pseudospiralis</name>
    <name type="common">Parasitic roundworm</name>
    <dbReference type="NCBI Taxonomy" id="6337"/>
    <lineage>
        <taxon>Eukaryota</taxon>
        <taxon>Metazoa</taxon>
        <taxon>Ecdysozoa</taxon>
        <taxon>Nematoda</taxon>
        <taxon>Enoplea</taxon>
        <taxon>Dorylaimia</taxon>
        <taxon>Trichinellida</taxon>
        <taxon>Trichinellidae</taxon>
        <taxon>Trichinella</taxon>
    </lineage>
</organism>
<comment type="caution">
    <text evidence="1">The sequence shown here is derived from an EMBL/GenBank/DDBJ whole genome shotgun (WGS) entry which is preliminary data.</text>
</comment>
<dbReference type="OrthoDB" id="5920739at2759"/>
<dbReference type="EMBL" id="JYDT01000178">
    <property type="protein sequence ID" value="KRY82366.1"/>
    <property type="molecule type" value="Genomic_DNA"/>
</dbReference>
<protein>
    <submittedName>
        <fullName evidence="1">Uncharacterized protein</fullName>
    </submittedName>
</protein>
<evidence type="ECO:0000313" key="2">
    <source>
        <dbReference type="Proteomes" id="UP000054995"/>
    </source>
</evidence>